<accession>A0ABX7CT89</accession>
<keyword evidence="1" id="KW-0732">Signal</keyword>
<name>A0ABX7CT89_SPHMU</name>
<dbReference type="Pfam" id="PF13715">
    <property type="entry name" value="CarbopepD_reg_2"/>
    <property type="match status" value="1"/>
</dbReference>
<dbReference type="EMBL" id="CP068224">
    <property type="protein sequence ID" value="QQT55321.1"/>
    <property type="molecule type" value="Genomic_DNA"/>
</dbReference>
<dbReference type="SUPFAM" id="SSF49464">
    <property type="entry name" value="Carboxypeptidase regulatory domain-like"/>
    <property type="match status" value="1"/>
</dbReference>
<protein>
    <submittedName>
        <fullName evidence="2">Carboxypeptidase-like regulatory domain-containing protein</fullName>
    </submittedName>
</protein>
<dbReference type="Proteomes" id="UP000595498">
    <property type="component" value="Chromosome"/>
</dbReference>
<proteinExistence type="predicted"/>
<organism evidence="2 3">
    <name type="scientific">Sphingobacterium multivorum</name>
    <dbReference type="NCBI Taxonomy" id="28454"/>
    <lineage>
        <taxon>Bacteria</taxon>
        <taxon>Pseudomonadati</taxon>
        <taxon>Bacteroidota</taxon>
        <taxon>Sphingobacteriia</taxon>
        <taxon>Sphingobacteriales</taxon>
        <taxon>Sphingobacteriaceae</taxon>
        <taxon>Sphingobacterium</taxon>
    </lineage>
</organism>
<feature type="signal peptide" evidence="1">
    <location>
        <begin position="1"/>
        <end position="19"/>
    </location>
</feature>
<evidence type="ECO:0000313" key="2">
    <source>
        <dbReference type="EMBL" id="QQT55321.1"/>
    </source>
</evidence>
<evidence type="ECO:0000313" key="3">
    <source>
        <dbReference type="Proteomes" id="UP000595498"/>
    </source>
</evidence>
<dbReference type="SUPFAM" id="SSF56935">
    <property type="entry name" value="Porins"/>
    <property type="match status" value="1"/>
</dbReference>
<gene>
    <name evidence="2" type="ORF">I6I98_08725</name>
</gene>
<feature type="chain" id="PRO_5047191622" evidence="1">
    <location>
        <begin position="20"/>
        <end position="910"/>
    </location>
</feature>
<sequence length="910" mass="104693">MNRFFIVILLCLSQFLAFSQDPSSFHFSLKGKIIDSITNKPISSATVSVYYKQQSKLLKYGISNLKGEFNLIDIPILDSMYTIKIAHISYKILNQNFQIDKKATQKTLETLPLSKKENMLEEVLVESPPLIMNKDTLEIFSDAFSVEKNGVVEDLLKKVPGITVWGDGQITVNGKKVNRVLVEGKPFFGGDAAIATRNLPKEAIKKIKVYEEKNENDPTDNLLNMDIILKSKNKSGLFGKLGGGLGSRKRKEALASFNMFSPKTQLTVFGGSNNTNKEVYNVSDFLRINTYKAGSDELQIYSSNFNREGFNNFLLGGTRLEHNFNDDQKSELDGIWYDKKSDISKYITESISLNDQERTTFTSQTASNSEKKFSVKNRSRVKIKKSEIDMTWSYDNTRTVSESTTNTNIDADGKQLSSLKDGKKIESEQNRKSLAIGYNLRDEVMAIDKVKVNYNFEYASNDITNQQNFQLSQRTGDLKEGIRMTLNDGKKSLHQLNSIVDLLSLAGKLSNWRLKLTNDVSSDIRREDQNDFLFNKFSEKYDIKNSQLSYFDHFIENRWAPDLKIAQSHTKVMGRGSDRFGFEANFGYENVWRQNTSTNVDRQLKNKFTSFRPGLNLYYIFRRAGGEKRVELEFKQYMVRPQLYQQVNLKDTLYSIYNYIGNKNLRYENRREYEIRYRSNAVNNVNQDFSIKYIQRNNQLVDSTVYGNAGEQTVYTVNTEGNPLFSLKYNFRSSTKLFDRPLTIISIANLTIEKNGYFVNDQKEMSRNIGTNFGGNFEYDASKLLTINFSGSFASLNSKNSNYDNTSQMIGFNTDLIVKWPKRTTIINSLVHQQFSINNTGTTSQNLLNFHISHRFSPKEQFEIKFSINDILREKKNIFDTVVNNTARRQVSNNLQQFFLIGFSYFPRKF</sequence>
<evidence type="ECO:0000256" key="1">
    <source>
        <dbReference type="SAM" id="SignalP"/>
    </source>
</evidence>
<keyword evidence="3" id="KW-1185">Reference proteome</keyword>
<reference evidence="2 3" key="1">
    <citation type="submission" date="2021-01" db="EMBL/GenBank/DDBJ databases">
        <title>FDA dAtabase for Regulatory Grade micrObial Sequences (FDA-ARGOS): Supporting development and validation of Infectious Disease Dx tests.</title>
        <authorList>
            <person name="Sproer C."/>
            <person name="Gronow S."/>
            <person name="Severitt S."/>
            <person name="Schroder I."/>
            <person name="Tallon L."/>
            <person name="Sadzewicz L."/>
            <person name="Zhao X."/>
            <person name="Boylan J."/>
            <person name="Ott S."/>
            <person name="Bowen H."/>
            <person name="Vavikolanu K."/>
            <person name="Mehta A."/>
            <person name="Aluvathingal J."/>
            <person name="Nadendla S."/>
            <person name="Lowell S."/>
            <person name="Myers T."/>
            <person name="Yan Y."/>
            <person name="Sichtig H."/>
        </authorList>
    </citation>
    <scope>NUCLEOTIDE SEQUENCE [LARGE SCALE GENOMIC DNA]</scope>
    <source>
        <strain evidence="2 3">FDAARGOS_1141</strain>
    </source>
</reference>
<dbReference type="InterPro" id="IPR008969">
    <property type="entry name" value="CarboxyPept-like_regulatory"/>
</dbReference>